<evidence type="ECO:0000256" key="7">
    <source>
        <dbReference type="RuleBase" id="RU363032"/>
    </source>
</evidence>
<accession>A0ABU7FMT6</accession>
<name>A0ABU7FMT6_9ACTN</name>
<feature type="domain" description="ABC transmembrane type-1" evidence="8">
    <location>
        <begin position="1"/>
        <end position="169"/>
    </location>
</feature>
<feature type="transmembrane region" description="Helical" evidence="7">
    <location>
        <begin position="28"/>
        <end position="45"/>
    </location>
</feature>
<protein>
    <submittedName>
        <fullName evidence="9">ABC transporter permease subunit</fullName>
    </submittedName>
</protein>
<dbReference type="PROSITE" id="PS50928">
    <property type="entry name" value="ABC_TM1"/>
    <property type="match status" value="1"/>
</dbReference>
<evidence type="ECO:0000256" key="5">
    <source>
        <dbReference type="ARBA" id="ARBA00022989"/>
    </source>
</evidence>
<reference evidence="9" key="1">
    <citation type="submission" date="2024-01" db="EMBL/GenBank/DDBJ databases">
        <title>First draft genome sequence data of TA4-1, the type strain of Gram-positive actinobacterium Streptomyces chiangmaiensis.</title>
        <authorList>
            <person name="Yasawong M."/>
            <person name="Nantapong N."/>
        </authorList>
    </citation>
    <scope>NUCLEOTIDE SEQUENCE</scope>
    <source>
        <strain evidence="9">TA4-1</strain>
    </source>
</reference>
<organism evidence="9 10">
    <name type="scientific">Streptomyces chiangmaiensis</name>
    <dbReference type="NCBI Taxonomy" id="766497"/>
    <lineage>
        <taxon>Bacteria</taxon>
        <taxon>Bacillati</taxon>
        <taxon>Actinomycetota</taxon>
        <taxon>Actinomycetes</taxon>
        <taxon>Kitasatosporales</taxon>
        <taxon>Streptomycetaceae</taxon>
        <taxon>Streptomyces</taxon>
    </lineage>
</organism>
<dbReference type="PANTHER" id="PTHR30151:SF0">
    <property type="entry name" value="ABC TRANSPORTER PERMEASE PROTEIN MJ0413-RELATED"/>
    <property type="match status" value="1"/>
</dbReference>
<evidence type="ECO:0000256" key="3">
    <source>
        <dbReference type="ARBA" id="ARBA00022475"/>
    </source>
</evidence>
<evidence type="ECO:0000259" key="8">
    <source>
        <dbReference type="PROSITE" id="PS50928"/>
    </source>
</evidence>
<evidence type="ECO:0000313" key="9">
    <source>
        <dbReference type="EMBL" id="MED7825259.1"/>
    </source>
</evidence>
<dbReference type="PANTHER" id="PTHR30151">
    <property type="entry name" value="ALKANE SULFONATE ABC TRANSPORTER-RELATED, MEMBRANE SUBUNIT"/>
    <property type="match status" value="1"/>
</dbReference>
<keyword evidence="5 7" id="KW-1133">Transmembrane helix</keyword>
<dbReference type="RefSeq" id="WP_329509674.1">
    <property type="nucleotide sequence ID" value="NZ_BAAAYZ010000215.1"/>
</dbReference>
<gene>
    <name evidence="9" type="ORF">VXC91_25540</name>
</gene>
<evidence type="ECO:0000256" key="2">
    <source>
        <dbReference type="ARBA" id="ARBA00022448"/>
    </source>
</evidence>
<keyword evidence="6 7" id="KW-0472">Membrane</keyword>
<evidence type="ECO:0000256" key="1">
    <source>
        <dbReference type="ARBA" id="ARBA00004651"/>
    </source>
</evidence>
<proteinExistence type="inferred from homology"/>
<dbReference type="EMBL" id="JAYWVC010000102">
    <property type="protein sequence ID" value="MED7825259.1"/>
    <property type="molecule type" value="Genomic_DNA"/>
</dbReference>
<keyword evidence="2 7" id="KW-0813">Transport</keyword>
<comment type="caution">
    <text evidence="9">The sequence shown here is derived from an EMBL/GenBank/DDBJ whole genome shotgun (WGS) entry which is preliminary data.</text>
</comment>
<dbReference type="Gene3D" id="1.10.3720.10">
    <property type="entry name" value="MetI-like"/>
    <property type="match status" value="1"/>
</dbReference>
<evidence type="ECO:0000256" key="4">
    <source>
        <dbReference type="ARBA" id="ARBA00022692"/>
    </source>
</evidence>
<comment type="subcellular location">
    <subcellularLocation>
        <location evidence="1 7">Cell membrane</location>
        <topology evidence="1 7">Multi-pass membrane protein</topology>
    </subcellularLocation>
</comment>
<dbReference type="SUPFAM" id="SSF161098">
    <property type="entry name" value="MetI-like"/>
    <property type="match status" value="1"/>
</dbReference>
<feature type="transmembrane region" description="Helical" evidence="7">
    <location>
        <begin position="148"/>
        <end position="168"/>
    </location>
</feature>
<dbReference type="Proteomes" id="UP001333996">
    <property type="component" value="Unassembled WGS sequence"/>
</dbReference>
<dbReference type="Pfam" id="PF00528">
    <property type="entry name" value="BPD_transp_1"/>
    <property type="match status" value="1"/>
</dbReference>
<evidence type="ECO:0000256" key="6">
    <source>
        <dbReference type="ARBA" id="ARBA00023136"/>
    </source>
</evidence>
<keyword evidence="4 7" id="KW-0812">Transmembrane</keyword>
<dbReference type="InterPro" id="IPR035906">
    <property type="entry name" value="MetI-like_sf"/>
</dbReference>
<dbReference type="InterPro" id="IPR000515">
    <property type="entry name" value="MetI-like"/>
</dbReference>
<sequence length="180" mass="19228">MAGLLVGLTTGLFTTAHRILNPVIALLYLLPRIAMFPLILILVGLNEQANALEITLAPFFAVAISTMGAVRSIDPIYRDVAASFNTGTLDLYRRITLPAVLPAVIGALRVSAGLALTSTTAVEFLAADKGLGYLIWHAWQILSLQDCLAVMAVAGILGALAYGGVSMVERLAIPWQRRRT</sequence>
<feature type="transmembrane region" description="Helical" evidence="7">
    <location>
        <begin position="52"/>
        <end position="70"/>
    </location>
</feature>
<keyword evidence="3" id="KW-1003">Cell membrane</keyword>
<comment type="similarity">
    <text evidence="7">Belongs to the binding-protein-dependent transport system permease family.</text>
</comment>
<dbReference type="CDD" id="cd06261">
    <property type="entry name" value="TM_PBP2"/>
    <property type="match status" value="1"/>
</dbReference>
<keyword evidence="10" id="KW-1185">Reference proteome</keyword>
<evidence type="ECO:0000313" key="10">
    <source>
        <dbReference type="Proteomes" id="UP001333996"/>
    </source>
</evidence>